<dbReference type="EMBL" id="JAHRHY010000016">
    <property type="protein sequence ID" value="KAG9063323.1"/>
    <property type="molecule type" value="Genomic_DNA"/>
</dbReference>
<comment type="caution">
    <text evidence="2">The sequence shown here is derived from an EMBL/GenBank/DDBJ whole genome shotgun (WGS) entry which is preliminary data.</text>
</comment>
<feature type="region of interest" description="Disordered" evidence="1">
    <location>
        <begin position="116"/>
        <end position="150"/>
    </location>
</feature>
<evidence type="ECO:0000313" key="3">
    <source>
        <dbReference type="Proteomes" id="UP000707451"/>
    </source>
</evidence>
<accession>A0A9P8BPM7</accession>
<dbReference type="OrthoDB" id="2447261at2759"/>
<gene>
    <name evidence="2" type="ORF">KI688_004205</name>
</gene>
<feature type="region of interest" description="Disordered" evidence="1">
    <location>
        <begin position="178"/>
        <end position="206"/>
    </location>
</feature>
<name>A0A9P8BPM7_9FUNG</name>
<dbReference type="Proteomes" id="UP000707451">
    <property type="component" value="Unassembled WGS sequence"/>
</dbReference>
<dbReference type="AlphaFoldDB" id="A0A9P8BPM7"/>
<keyword evidence="3" id="KW-1185">Reference proteome</keyword>
<organism evidence="2 3">
    <name type="scientific">Linnemannia hyalina</name>
    <dbReference type="NCBI Taxonomy" id="64524"/>
    <lineage>
        <taxon>Eukaryota</taxon>
        <taxon>Fungi</taxon>
        <taxon>Fungi incertae sedis</taxon>
        <taxon>Mucoromycota</taxon>
        <taxon>Mortierellomycotina</taxon>
        <taxon>Mortierellomycetes</taxon>
        <taxon>Mortierellales</taxon>
        <taxon>Mortierellaceae</taxon>
        <taxon>Linnemannia</taxon>
    </lineage>
</organism>
<evidence type="ECO:0000256" key="1">
    <source>
        <dbReference type="SAM" id="MobiDB-lite"/>
    </source>
</evidence>
<sequence>MDVYTDASDKGWGIVIGNRTWSELWSVEKTRLHINWKEIQTAFLALTRPLVQSETVNIVIENTSTLSRLAIQDITATNEVESRSTILSTPQLDLGSSPRRSLRIAARHSAPTPFLLAPSSNVDGNGRPSPQLEEIRQPIPVPAVESDPTGTAATQIEEVGCHSDRSVLAISSMVPVGTGDVRLSSGPDPKDHHASSPRKRKSYPTQEPSLVVSVHSLQSPLKEIANIKAFLTTQQSSTIIDLPRAKQLIITDDAASLIPSISVEHFFFPPDNPDDGTISPNDLLFDKNPLQQYTAPALVKIIERQAYSTRPLDDLAVDFLAKVSDPAARQTVTDFIQIMRSNLANNAREVQELRNNNYLRAKGLQPVPEKKKGVSVSQEVIKAKSGRGICQSSPRQEVSQRTL</sequence>
<evidence type="ECO:0000313" key="2">
    <source>
        <dbReference type="EMBL" id="KAG9063323.1"/>
    </source>
</evidence>
<dbReference type="CDD" id="cd09275">
    <property type="entry name" value="RNase_HI_RT_DIRS1"/>
    <property type="match status" value="1"/>
</dbReference>
<proteinExistence type="predicted"/>
<protein>
    <submittedName>
        <fullName evidence="2">Uncharacterized protein</fullName>
    </submittedName>
</protein>
<reference evidence="2" key="1">
    <citation type="submission" date="2021-06" db="EMBL/GenBank/DDBJ databases">
        <title>Genome Sequence of Mortierella hyaline Strain SCG-10, a Cold-Adapted, Nitrate-Reducing Fungus Isolated from Soil in Minnesota, USA.</title>
        <authorList>
            <person name="Aldossari N."/>
        </authorList>
    </citation>
    <scope>NUCLEOTIDE SEQUENCE</scope>
    <source>
        <strain evidence="2">SCG-10</strain>
    </source>
</reference>